<dbReference type="EMBL" id="JAVDVY010000001">
    <property type="protein sequence ID" value="MDR7134043.1"/>
    <property type="molecule type" value="Genomic_DNA"/>
</dbReference>
<accession>A0ABU1W8Y1</accession>
<sequence>MAGDRGKVIPERKRRKIKGRKSAPFIGIPRDVLDSAEFGALSPQATKLLLELARQYRGKNNGDFSASWGQLLERGWHSPGTLQRAKKEIVASGFAVVTRQGGRNRCSLYGVTWWAIDDCNGKHDERPTHAALQLWKKTKPLVPMRTNVDPRSTSWTSDGASPDLTGPVAYQSAA</sequence>
<keyword evidence="3" id="KW-1185">Reference proteome</keyword>
<reference evidence="2 3" key="1">
    <citation type="submission" date="2023-07" db="EMBL/GenBank/DDBJ databases">
        <title>Sorghum-associated microbial communities from plants grown in Nebraska, USA.</title>
        <authorList>
            <person name="Schachtman D."/>
        </authorList>
    </citation>
    <scope>NUCLEOTIDE SEQUENCE [LARGE SCALE GENOMIC DNA]</scope>
    <source>
        <strain evidence="2 3">BE198</strain>
    </source>
</reference>
<evidence type="ECO:0000313" key="2">
    <source>
        <dbReference type="EMBL" id="MDR7134043.1"/>
    </source>
</evidence>
<evidence type="ECO:0008006" key="4">
    <source>
        <dbReference type="Google" id="ProtNLM"/>
    </source>
</evidence>
<proteinExistence type="predicted"/>
<dbReference type="RefSeq" id="WP_310059672.1">
    <property type="nucleotide sequence ID" value="NZ_JAVDVY010000001.1"/>
</dbReference>
<dbReference type="Proteomes" id="UP001251524">
    <property type="component" value="Unassembled WGS sequence"/>
</dbReference>
<gene>
    <name evidence="2" type="ORF">J2X06_001227</name>
</gene>
<comment type="caution">
    <text evidence="2">The sequence shown here is derived from an EMBL/GenBank/DDBJ whole genome shotgun (WGS) entry which is preliminary data.</text>
</comment>
<evidence type="ECO:0000256" key="1">
    <source>
        <dbReference type="SAM" id="MobiDB-lite"/>
    </source>
</evidence>
<feature type="compositionally biased region" description="Polar residues" evidence="1">
    <location>
        <begin position="149"/>
        <end position="159"/>
    </location>
</feature>
<evidence type="ECO:0000313" key="3">
    <source>
        <dbReference type="Proteomes" id="UP001251524"/>
    </source>
</evidence>
<name>A0ABU1W8Y1_9GAMM</name>
<feature type="region of interest" description="Disordered" evidence="1">
    <location>
        <begin position="145"/>
        <end position="174"/>
    </location>
</feature>
<protein>
    <recommendedName>
        <fullName evidence="4">Helix-turn-helix domain-containing protein</fullName>
    </recommendedName>
</protein>
<organism evidence="2 3">
    <name type="scientific">Lysobacter niastensis</name>
    <dbReference type="NCBI Taxonomy" id="380629"/>
    <lineage>
        <taxon>Bacteria</taxon>
        <taxon>Pseudomonadati</taxon>
        <taxon>Pseudomonadota</taxon>
        <taxon>Gammaproteobacteria</taxon>
        <taxon>Lysobacterales</taxon>
        <taxon>Lysobacteraceae</taxon>
        <taxon>Lysobacter</taxon>
    </lineage>
</organism>